<dbReference type="Gramene" id="OGLUM08G13690.1">
    <property type="protein sequence ID" value="OGLUM08G13690.1"/>
    <property type="gene ID" value="OGLUM08G13690"/>
</dbReference>
<sequence length="217" mass="24041">MATHAWFPFVPMPPQAPPSEQEEDSPLENSGSMKDEMIHLYLNNSTMVLAILREACLLGAPRCHGIGMLVGAFGICKEQEQVREAILEERLMLTAFSLNYSELHAGEGVLGVQSVMQMQRWPNYALNSSVFQFQSVMQMQRWPYSGRQTATEEADEAATERAGDMDGDKGGGQGGDARGGIATRLRATESDLMRCGFRPDAIEPKKTTHTKITPKRY</sequence>
<reference evidence="2" key="2">
    <citation type="submission" date="2018-05" db="EMBL/GenBank/DDBJ databases">
        <title>OgluRS3 (Oryza glumaepatula Reference Sequence Version 3).</title>
        <authorList>
            <person name="Zhang J."/>
            <person name="Kudrna D."/>
            <person name="Lee S."/>
            <person name="Talag J."/>
            <person name="Welchert J."/>
            <person name="Wing R.A."/>
        </authorList>
    </citation>
    <scope>NUCLEOTIDE SEQUENCE [LARGE SCALE GENOMIC DNA]</scope>
</reference>
<protein>
    <submittedName>
        <fullName evidence="2">Uncharacterized protein</fullName>
    </submittedName>
</protein>
<dbReference type="Proteomes" id="UP000026961">
    <property type="component" value="Chromosome 8"/>
</dbReference>
<organism evidence="2">
    <name type="scientific">Oryza glumipatula</name>
    <dbReference type="NCBI Taxonomy" id="40148"/>
    <lineage>
        <taxon>Eukaryota</taxon>
        <taxon>Viridiplantae</taxon>
        <taxon>Streptophyta</taxon>
        <taxon>Embryophyta</taxon>
        <taxon>Tracheophyta</taxon>
        <taxon>Spermatophyta</taxon>
        <taxon>Magnoliopsida</taxon>
        <taxon>Liliopsida</taxon>
        <taxon>Poales</taxon>
        <taxon>Poaceae</taxon>
        <taxon>BOP clade</taxon>
        <taxon>Oryzoideae</taxon>
        <taxon>Oryzeae</taxon>
        <taxon>Oryzinae</taxon>
        <taxon>Oryza</taxon>
    </lineage>
</organism>
<accession>A0A0E0AUR8</accession>
<feature type="compositionally biased region" description="Basic and acidic residues" evidence="1">
    <location>
        <begin position="158"/>
        <end position="169"/>
    </location>
</feature>
<evidence type="ECO:0000256" key="1">
    <source>
        <dbReference type="SAM" id="MobiDB-lite"/>
    </source>
</evidence>
<reference evidence="2" key="1">
    <citation type="submission" date="2015-04" db="UniProtKB">
        <authorList>
            <consortium name="EnsemblPlants"/>
        </authorList>
    </citation>
    <scope>IDENTIFICATION</scope>
</reference>
<feature type="compositionally biased region" description="Basic residues" evidence="1">
    <location>
        <begin position="207"/>
        <end position="217"/>
    </location>
</feature>
<feature type="region of interest" description="Disordered" evidence="1">
    <location>
        <begin position="196"/>
        <end position="217"/>
    </location>
</feature>
<evidence type="ECO:0000313" key="2">
    <source>
        <dbReference type="EnsemblPlants" id="OGLUM08G13690.1"/>
    </source>
</evidence>
<feature type="region of interest" description="Disordered" evidence="1">
    <location>
        <begin position="147"/>
        <end position="180"/>
    </location>
</feature>
<dbReference type="HOGENOM" id="CLU_1273985_0_0_1"/>
<feature type="region of interest" description="Disordered" evidence="1">
    <location>
        <begin position="11"/>
        <end position="30"/>
    </location>
</feature>
<name>A0A0E0AUR8_9ORYZ</name>
<keyword evidence="3" id="KW-1185">Reference proteome</keyword>
<proteinExistence type="predicted"/>
<evidence type="ECO:0000313" key="3">
    <source>
        <dbReference type="Proteomes" id="UP000026961"/>
    </source>
</evidence>
<dbReference type="EnsemblPlants" id="OGLUM08G13690.1">
    <property type="protein sequence ID" value="OGLUM08G13690.1"/>
    <property type="gene ID" value="OGLUM08G13690"/>
</dbReference>
<dbReference type="AlphaFoldDB" id="A0A0E0AUR8"/>